<dbReference type="SUPFAM" id="SSF51569">
    <property type="entry name" value="Aldolase"/>
    <property type="match status" value="1"/>
</dbReference>
<evidence type="ECO:0000256" key="6">
    <source>
        <dbReference type="ARBA" id="ARBA00022605"/>
    </source>
</evidence>
<evidence type="ECO:0000256" key="13">
    <source>
        <dbReference type="PIRNR" id="PIRNR001365"/>
    </source>
</evidence>
<feature type="site" description="L-lysine inhibitor binding; via carbonyl oxygen" evidence="16">
    <location>
        <position position="49"/>
    </location>
</feature>
<comment type="function">
    <text evidence="1 12">Catalyzes the condensation of (S)-aspartate-beta-semialdehyde [(S)-ASA] and pyruvate to 4-hydroxy-tetrahydrodipicolinate (HTPA).</text>
</comment>
<dbReference type="InterPro" id="IPR002220">
    <property type="entry name" value="DapA-like"/>
</dbReference>
<protein>
    <recommendedName>
        <fullName evidence="4 12">4-hydroxy-tetrahydrodipicolinate synthase</fullName>
        <shortName evidence="12">HTPA synthase</shortName>
        <ecNumber evidence="4 12">4.3.3.7</ecNumber>
    </recommendedName>
</protein>
<feature type="active site" description="Proton donor/acceptor" evidence="12 14">
    <location>
        <position position="138"/>
    </location>
</feature>
<feature type="site" description="L-lysine inhibitor binding; via carbonyl oxygen" evidence="16">
    <location>
        <position position="54"/>
    </location>
</feature>
<dbReference type="Pfam" id="PF00701">
    <property type="entry name" value="DHDPS"/>
    <property type="match status" value="1"/>
</dbReference>
<dbReference type="InterPro" id="IPR013785">
    <property type="entry name" value="Aldolase_TIM"/>
</dbReference>
<dbReference type="SMART" id="SM01130">
    <property type="entry name" value="DHDPS"/>
    <property type="match status" value="1"/>
</dbReference>
<evidence type="ECO:0000256" key="3">
    <source>
        <dbReference type="ARBA" id="ARBA00007592"/>
    </source>
</evidence>
<evidence type="ECO:0000256" key="4">
    <source>
        <dbReference type="ARBA" id="ARBA00012086"/>
    </source>
</evidence>
<dbReference type="Gene3D" id="3.20.20.70">
    <property type="entry name" value="Aldolase class I"/>
    <property type="match status" value="1"/>
</dbReference>
<evidence type="ECO:0000256" key="9">
    <source>
        <dbReference type="ARBA" id="ARBA00023239"/>
    </source>
</evidence>
<evidence type="ECO:0000256" key="2">
    <source>
        <dbReference type="ARBA" id="ARBA00005120"/>
    </source>
</evidence>
<evidence type="ECO:0000256" key="11">
    <source>
        <dbReference type="ARBA" id="ARBA00047836"/>
    </source>
</evidence>
<comment type="caution">
    <text evidence="12">Was originally thought to be a dihydrodipicolinate synthase (DHDPS), catalyzing the condensation of (S)-aspartate-beta-semialdehyde [(S)-ASA] and pyruvate to dihydrodipicolinate (DHDP). However, it was shown in E.coli that the product of the enzymatic reaction is not dihydrodipicolinate but in fact (4S)-4-hydroxy-2,3,4,5-tetrahydro-(2S)-dipicolinic acid (HTPA), and that the consecutive dehydration reaction leading to DHDP is not spontaneous but catalyzed by DapB.</text>
</comment>
<reference evidence="17 18" key="1">
    <citation type="submission" date="2017-01" db="EMBL/GenBank/DDBJ databases">
        <title>The cable genome- insights into the physiology and evolution of filamentous bacteria capable of sulfide oxidation via long distance electron transfer.</title>
        <authorList>
            <person name="Schreiber L."/>
            <person name="Bjerg J.T."/>
            <person name="Boggild A."/>
            <person name="Van De Vossenberg J."/>
            <person name="Meysman F."/>
            <person name="Nielsen L.P."/>
            <person name="Schramm A."/>
            <person name="Kjeldsen K.U."/>
        </authorList>
    </citation>
    <scope>NUCLEOTIDE SEQUENCE [LARGE SCALE GENOMIC DNA]</scope>
    <source>
        <strain evidence="17">MCF</strain>
    </source>
</reference>
<evidence type="ECO:0000256" key="5">
    <source>
        <dbReference type="ARBA" id="ARBA00022490"/>
    </source>
</evidence>
<dbReference type="CDD" id="cd00950">
    <property type="entry name" value="DHDPS"/>
    <property type="match status" value="1"/>
</dbReference>
<dbReference type="PANTHER" id="PTHR12128">
    <property type="entry name" value="DIHYDRODIPICOLINATE SYNTHASE"/>
    <property type="match status" value="1"/>
</dbReference>
<accession>A0A3S3QY13</accession>
<sequence>MTTTGKNLEGAFTAIVTPMRDGKVDEQSLTDLINFQIDNGIHGLVPCGTTGESATLGFDEHKRVIDITVKAVDGRVPVVAGTGANSTAEAIELTESARDSGADAVLSVVPYYNKPSQEGLYQHFKAITEAVDIPMVLYNVPSRTVTNMAPATVARLAELSNVIGIKEACGCLNQISEVIRLCPKDFVVLSGDDFTSMPTVLIGGKGVISVTSNVAPKAMAELMEAALKGDLATANEIHYKLFALMGSMFCYPNPAPAKKGLHLMGKIATPEIRLPMTEMDESSLNKLITEMKAVELI</sequence>
<feature type="site" description="L-lysine inhibitor binding" evidence="16">
    <location>
        <position position="85"/>
    </location>
</feature>
<feature type="site" description="L-lysine inhibitor binding" evidence="16">
    <location>
        <position position="89"/>
    </location>
</feature>
<proteinExistence type="inferred from homology"/>
<feature type="site" description="Part of a proton relay during catalysis" evidence="12 16">
    <location>
        <position position="112"/>
    </location>
</feature>
<evidence type="ECO:0000256" key="10">
    <source>
        <dbReference type="ARBA" id="ARBA00023270"/>
    </source>
</evidence>
<evidence type="ECO:0000313" key="18">
    <source>
        <dbReference type="Proteomes" id="UP000287853"/>
    </source>
</evidence>
<keyword evidence="10 12" id="KW-0704">Schiff base</keyword>
<evidence type="ECO:0000256" key="14">
    <source>
        <dbReference type="PIRSR" id="PIRSR001365-1"/>
    </source>
</evidence>
<evidence type="ECO:0000256" key="12">
    <source>
        <dbReference type="HAMAP-Rule" id="MF_00418"/>
    </source>
</evidence>
<organism evidence="17 18">
    <name type="scientific">Candidatus Electrothrix aarhusensis</name>
    <dbReference type="NCBI Taxonomy" id="1859131"/>
    <lineage>
        <taxon>Bacteria</taxon>
        <taxon>Pseudomonadati</taxon>
        <taxon>Thermodesulfobacteriota</taxon>
        <taxon>Desulfobulbia</taxon>
        <taxon>Desulfobulbales</taxon>
        <taxon>Desulfobulbaceae</taxon>
        <taxon>Candidatus Electrothrix</taxon>
    </lineage>
</organism>
<evidence type="ECO:0000256" key="8">
    <source>
        <dbReference type="ARBA" id="ARBA00023154"/>
    </source>
</evidence>
<evidence type="ECO:0000256" key="7">
    <source>
        <dbReference type="ARBA" id="ARBA00022915"/>
    </source>
</evidence>
<comment type="subunit">
    <text evidence="12">Homotetramer; dimer of dimers.</text>
</comment>
<keyword evidence="6 12" id="KW-0028">Amino-acid biosynthesis</keyword>
<keyword evidence="8 12" id="KW-0457">Lysine biosynthesis</keyword>
<comment type="pathway">
    <text evidence="2 12">Amino-acid biosynthesis; L-lysine biosynthesis via DAP pathway; (S)-tetrahydrodipicolinate from L-aspartate: step 3/4.</text>
</comment>
<feature type="active site" description="Schiff-base intermediate with substrate" evidence="12 14">
    <location>
        <position position="166"/>
    </location>
</feature>
<dbReference type="Proteomes" id="UP000287853">
    <property type="component" value="Unassembled WGS sequence"/>
</dbReference>
<evidence type="ECO:0000256" key="15">
    <source>
        <dbReference type="PIRSR" id="PIRSR001365-2"/>
    </source>
</evidence>
<gene>
    <name evidence="12" type="primary">dapA</name>
    <name evidence="17" type="ORF">H206_00982</name>
</gene>
<dbReference type="GO" id="GO:0019877">
    <property type="term" value="P:diaminopimelate biosynthetic process"/>
    <property type="evidence" value="ECO:0007669"/>
    <property type="project" value="UniProtKB-UniRule"/>
</dbReference>
<comment type="caution">
    <text evidence="17">The sequence shown here is derived from an EMBL/GenBank/DDBJ whole genome shotgun (WGS) entry which is preliminary data.</text>
</comment>
<dbReference type="PRINTS" id="PR00146">
    <property type="entry name" value="DHPICSNTHASE"/>
</dbReference>
<keyword evidence="9 12" id="KW-0456">Lyase</keyword>
<dbReference type="EMBL" id="MTKO01000079">
    <property type="protein sequence ID" value="RWX45352.1"/>
    <property type="molecule type" value="Genomic_DNA"/>
</dbReference>
<feature type="site" description="L-lysine inhibitor binding" evidence="16">
    <location>
        <position position="111"/>
    </location>
</feature>
<dbReference type="UniPathway" id="UPA00034">
    <property type="reaction ID" value="UER00017"/>
</dbReference>
<evidence type="ECO:0000256" key="1">
    <source>
        <dbReference type="ARBA" id="ARBA00003294"/>
    </source>
</evidence>
<dbReference type="EC" id="4.3.3.7" evidence="4 12"/>
<comment type="similarity">
    <text evidence="3 12 13">Belongs to the DapA family.</text>
</comment>
<name>A0A3S3QY13_9BACT</name>
<evidence type="ECO:0000256" key="16">
    <source>
        <dbReference type="PIRSR" id="PIRSR001365-3"/>
    </source>
</evidence>
<comment type="subcellular location">
    <subcellularLocation>
        <location evidence="12">Cytoplasm</location>
    </subcellularLocation>
</comment>
<keyword evidence="5 12" id="KW-0963">Cytoplasm</keyword>
<dbReference type="GO" id="GO:0005829">
    <property type="term" value="C:cytosol"/>
    <property type="evidence" value="ECO:0007669"/>
    <property type="project" value="TreeGrafter"/>
</dbReference>
<comment type="catalytic activity">
    <reaction evidence="11 12">
        <text>L-aspartate 4-semialdehyde + pyruvate = (2S,4S)-4-hydroxy-2,3,4,5-tetrahydrodipicolinate + H2O + H(+)</text>
        <dbReference type="Rhea" id="RHEA:34171"/>
        <dbReference type="ChEBI" id="CHEBI:15361"/>
        <dbReference type="ChEBI" id="CHEBI:15377"/>
        <dbReference type="ChEBI" id="CHEBI:15378"/>
        <dbReference type="ChEBI" id="CHEBI:67139"/>
        <dbReference type="ChEBI" id="CHEBI:537519"/>
        <dbReference type="EC" id="4.3.3.7"/>
    </reaction>
</comment>
<feature type="binding site" evidence="12 15">
    <location>
        <position position="50"/>
    </location>
    <ligand>
        <name>pyruvate</name>
        <dbReference type="ChEBI" id="CHEBI:15361"/>
    </ligand>
</feature>
<dbReference type="PANTHER" id="PTHR12128:SF66">
    <property type="entry name" value="4-HYDROXY-2-OXOGLUTARATE ALDOLASE, MITOCHONDRIAL"/>
    <property type="match status" value="1"/>
</dbReference>
<keyword evidence="18" id="KW-1185">Reference proteome</keyword>
<evidence type="ECO:0000313" key="17">
    <source>
        <dbReference type="EMBL" id="RWX45352.1"/>
    </source>
</evidence>
<dbReference type="PROSITE" id="PS00665">
    <property type="entry name" value="DHDPS_1"/>
    <property type="match status" value="1"/>
</dbReference>
<dbReference type="NCBIfam" id="TIGR00674">
    <property type="entry name" value="dapA"/>
    <property type="match status" value="1"/>
</dbReference>
<dbReference type="AlphaFoldDB" id="A0A3S3QY13"/>
<feature type="binding site" evidence="12 15">
    <location>
        <position position="208"/>
    </location>
    <ligand>
        <name>pyruvate</name>
        <dbReference type="ChEBI" id="CHEBI:15361"/>
    </ligand>
</feature>
<feature type="site" description="Part of a proton relay during catalysis" evidence="12">
    <location>
        <position position="49"/>
    </location>
</feature>
<dbReference type="HAMAP" id="MF_00418">
    <property type="entry name" value="DapA"/>
    <property type="match status" value="1"/>
</dbReference>
<dbReference type="GO" id="GO:0008840">
    <property type="term" value="F:4-hydroxy-tetrahydrodipicolinate synthase activity"/>
    <property type="evidence" value="ECO:0007669"/>
    <property type="project" value="UniProtKB-UniRule"/>
</dbReference>
<dbReference type="InterPro" id="IPR020625">
    <property type="entry name" value="Schiff_base-form_aldolases_AS"/>
</dbReference>
<dbReference type="PROSITE" id="PS00666">
    <property type="entry name" value="DHDPS_2"/>
    <property type="match status" value="1"/>
</dbReference>
<dbReference type="PIRSF" id="PIRSF001365">
    <property type="entry name" value="DHDPS"/>
    <property type="match status" value="1"/>
</dbReference>
<dbReference type="InterPro" id="IPR020624">
    <property type="entry name" value="Schiff_base-form_aldolases_CS"/>
</dbReference>
<keyword evidence="7 12" id="KW-0220">Diaminopimelate biosynthesis</keyword>
<dbReference type="GO" id="GO:0009089">
    <property type="term" value="P:lysine biosynthetic process via diaminopimelate"/>
    <property type="evidence" value="ECO:0007669"/>
    <property type="project" value="UniProtKB-UniRule"/>
</dbReference>
<dbReference type="InterPro" id="IPR005263">
    <property type="entry name" value="DapA"/>
</dbReference>